<dbReference type="OrthoDB" id="8478875at2"/>
<dbReference type="EMBL" id="VICH01000004">
    <property type="protein sequence ID" value="TQV69407.1"/>
    <property type="molecule type" value="Genomic_DNA"/>
</dbReference>
<evidence type="ECO:0000313" key="2">
    <source>
        <dbReference type="Proteomes" id="UP000315816"/>
    </source>
</evidence>
<accession>A0A545SWR4</accession>
<gene>
    <name evidence="1" type="ORF">FIL88_07630</name>
</gene>
<proteinExistence type="predicted"/>
<name>A0A545SWR4_9RHOB</name>
<organism evidence="1 2">
    <name type="scientific">Aliiroseovarius halocynthiae</name>
    <dbReference type="NCBI Taxonomy" id="985055"/>
    <lineage>
        <taxon>Bacteria</taxon>
        <taxon>Pseudomonadati</taxon>
        <taxon>Pseudomonadota</taxon>
        <taxon>Alphaproteobacteria</taxon>
        <taxon>Rhodobacterales</taxon>
        <taxon>Paracoccaceae</taxon>
        <taxon>Aliiroseovarius</taxon>
    </lineage>
</organism>
<evidence type="ECO:0000313" key="1">
    <source>
        <dbReference type="EMBL" id="TQV69407.1"/>
    </source>
</evidence>
<evidence type="ECO:0008006" key="3">
    <source>
        <dbReference type="Google" id="ProtNLM"/>
    </source>
</evidence>
<protein>
    <recommendedName>
        <fullName evidence="3">Co-chaperone DjlA N-terminal domain-containing protein</fullName>
    </recommendedName>
</protein>
<dbReference type="Proteomes" id="UP000315816">
    <property type="component" value="Unassembled WGS sequence"/>
</dbReference>
<dbReference type="RefSeq" id="WP_142853155.1">
    <property type="nucleotide sequence ID" value="NZ_FXWW01000001.1"/>
</dbReference>
<sequence length="175" mass="19215">MPILGLLGTLIVAGIFWYVRNRGAVGTVEDVVELAGEARRAPRRMRFKRQANIHPVQQCEHPDELVAAYAAAFMEMDGLPSRDAQQASVASLSRLYNTTLQDAEELQAYGRWLMAECGTPEQAIARLGKRLYKLDGSGSFNNLMSVVSDITTASGGLSARQKEALGQIQSDFRIQ</sequence>
<reference evidence="1 2" key="1">
    <citation type="submission" date="2019-06" db="EMBL/GenBank/DDBJ databases">
        <title>A novel species of marine bacteria.</title>
        <authorList>
            <person name="Wang Y."/>
        </authorList>
    </citation>
    <scope>NUCLEOTIDE SEQUENCE [LARGE SCALE GENOMIC DNA]</scope>
    <source>
        <strain evidence="1 2">MA1-10</strain>
    </source>
</reference>
<dbReference type="AlphaFoldDB" id="A0A545SWR4"/>
<keyword evidence="2" id="KW-1185">Reference proteome</keyword>
<comment type="caution">
    <text evidence="1">The sequence shown here is derived from an EMBL/GenBank/DDBJ whole genome shotgun (WGS) entry which is preliminary data.</text>
</comment>